<dbReference type="Pfam" id="PF00724">
    <property type="entry name" value="Oxidored_FMN"/>
    <property type="match status" value="1"/>
</dbReference>
<organism evidence="5 6">
    <name type="scientific">Sedimenticola selenatireducens</name>
    <dbReference type="NCBI Taxonomy" id="191960"/>
    <lineage>
        <taxon>Bacteria</taxon>
        <taxon>Pseudomonadati</taxon>
        <taxon>Pseudomonadota</taxon>
        <taxon>Gammaproteobacteria</taxon>
        <taxon>Chromatiales</taxon>
        <taxon>Sedimenticolaceae</taxon>
        <taxon>Sedimenticola</taxon>
    </lineage>
</organism>
<comment type="caution">
    <text evidence="5">The sequence shown here is derived from an EMBL/GenBank/DDBJ whole genome shotgun (WGS) entry which is preliminary data.</text>
</comment>
<dbReference type="AlphaFoldDB" id="A0A557SK66"/>
<evidence type="ECO:0000256" key="2">
    <source>
        <dbReference type="ARBA" id="ARBA00005979"/>
    </source>
</evidence>
<comment type="cofactor">
    <cofactor evidence="1">
        <name>FMN</name>
        <dbReference type="ChEBI" id="CHEBI:58210"/>
    </cofactor>
</comment>
<name>A0A557SK66_9GAMM</name>
<keyword evidence="3" id="KW-0560">Oxidoreductase</keyword>
<dbReference type="RefSeq" id="WP_144357552.1">
    <property type="nucleotide sequence ID" value="NZ_VMNH01000004.1"/>
</dbReference>
<dbReference type="NCBIfam" id="NF007899">
    <property type="entry name" value="PRK10605.1"/>
    <property type="match status" value="1"/>
</dbReference>
<dbReference type="PANTHER" id="PTHR22893">
    <property type="entry name" value="NADH OXIDOREDUCTASE-RELATED"/>
    <property type="match status" value="1"/>
</dbReference>
<dbReference type="OrthoDB" id="8523426at2"/>
<evidence type="ECO:0000259" key="4">
    <source>
        <dbReference type="Pfam" id="PF00724"/>
    </source>
</evidence>
<sequence>MDEIKLNTHYPLFNPLRLGDLTLANRIVMAPLTRSRAGDGHVATPLMATYYAQRATAGLIIAEASQISQQGMGYQDTPGIYSPAQIEGWRLVTDAVHQQGGVIFLQLWHVGRVSHRALQPEGGQPVAPSAICADAMTFVDGEFVSASEPRALGLHEIPGIVDDYRRATENALVAGFDGVEIHAANGYLIDQFLRNGSNHRTDQYGGSIENRARFLLEVMTAVIAEAGTDRVGIRLSPVSPANGVSNSDNWALFSYVIDQLERLSPVYLHIIEGATMSSRDYEPSFDFRKLRERYSGTYIANNGYTREVALQLTESDPNALVAFGRKFISNPDLVERLVKDAPLQSLDKQTLYGGGAKGYTDYPRLADEPIAQD</sequence>
<dbReference type="Gene3D" id="3.20.20.70">
    <property type="entry name" value="Aldolase class I"/>
    <property type="match status" value="1"/>
</dbReference>
<gene>
    <name evidence="5" type="ORF">FHP88_03250</name>
</gene>
<accession>A0A557SK66</accession>
<dbReference type="InterPro" id="IPR001155">
    <property type="entry name" value="OxRdtase_FMN_N"/>
</dbReference>
<dbReference type="GO" id="GO:0010181">
    <property type="term" value="F:FMN binding"/>
    <property type="evidence" value="ECO:0007669"/>
    <property type="project" value="InterPro"/>
</dbReference>
<dbReference type="Proteomes" id="UP000316649">
    <property type="component" value="Unassembled WGS sequence"/>
</dbReference>
<dbReference type="PANTHER" id="PTHR22893:SF91">
    <property type="entry name" value="NADPH DEHYDROGENASE 2-RELATED"/>
    <property type="match status" value="1"/>
</dbReference>
<comment type="similarity">
    <text evidence="2">Belongs to the NADH:flavin oxidoreductase/NADH oxidase family.</text>
</comment>
<proteinExistence type="inferred from homology"/>
<evidence type="ECO:0000256" key="3">
    <source>
        <dbReference type="ARBA" id="ARBA00023002"/>
    </source>
</evidence>
<dbReference type="InterPro" id="IPR013785">
    <property type="entry name" value="Aldolase_TIM"/>
</dbReference>
<evidence type="ECO:0000313" key="6">
    <source>
        <dbReference type="Proteomes" id="UP000316649"/>
    </source>
</evidence>
<reference evidence="5 6" key="1">
    <citation type="submission" date="2019-07" db="EMBL/GenBank/DDBJ databases">
        <title>The pathways for chlorine oxyanion respiration interact through the shared metabolite chlorate.</title>
        <authorList>
            <person name="Barnum T.P."/>
            <person name="Cheng Y."/>
            <person name="Hill K.A."/>
            <person name="Lucas L.N."/>
            <person name="Carlson H.K."/>
            <person name="Coates J.D."/>
        </authorList>
    </citation>
    <scope>NUCLEOTIDE SEQUENCE [LARGE SCALE GENOMIC DNA]</scope>
    <source>
        <strain evidence="5 6">BK-1</strain>
    </source>
</reference>
<protein>
    <submittedName>
        <fullName evidence="5">Alkene reductase</fullName>
    </submittedName>
</protein>
<evidence type="ECO:0000256" key="1">
    <source>
        <dbReference type="ARBA" id="ARBA00001917"/>
    </source>
</evidence>
<evidence type="ECO:0000313" key="5">
    <source>
        <dbReference type="EMBL" id="TVO77828.1"/>
    </source>
</evidence>
<dbReference type="GO" id="GO:0016628">
    <property type="term" value="F:oxidoreductase activity, acting on the CH-CH group of donors, NAD or NADP as acceptor"/>
    <property type="evidence" value="ECO:0007669"/>
    <property type="project" value="UniProtKB-ARBA"/>
</dbReference>
<dbReference type="SUPFAM" id="SSF51395">
    <property type="entry name" value="FMN-linked oxidoreductases"/>
    <property type="match status" value="1"/>
</dbReference>
<dbReference type="GO" id="GO:0005829">
    <property type="term" value="C:cytosol"/>
    <property type="evidence" value="ECO:0007669"/>
    <property type="project" value="UniProtKB-ARBA"/>
</dbReference>
<dbReference type="EMBL" id="VMNH01000004">
    <property type="protein sequence ID" value="TVO77828.1"/>
    <property type="molecule type" value="Genomic_DNA"/>
</dbReference>
<dbReference type="InterPro" id="IPR045247">
    <property type="entry name" value="Oye-like"/>
</dbReference>
<feature type="domain" description="NADH:flavin oxidoreductase/NADH oxidase N-terminal" evidence="4">
    <location>
        <begin position="12"/>
        <end position="343"/>
    </location>
</feature>
<dbReference type="FunFam" id="3.20.20.70:FF:000059">
    <property type="entry name" value="N-ethylmaleimide reductase, FMN-linked"/>
    <property type="match status" value="1"/>
</dbReference>
<dbReference type="CDD" id="cd02933">
    <property type="entry name" value="OYE_like_FMN"/>
    <property type="match status" value="1"/>
</dbReference>
<keyword evidence="6" id="KW-1185">Reference proteome</keyword>